<dbReference type="Proteomes" id="UP000655830">
    <property type="component" value="Unassembled WGS sequence"/>
</dbReference>
<keyword evidence="2" id="KW-1185">Reference proteome</keyword>
<sequence length="82" mass="9859">MLNKRIRIEREEELQPLILSICQGIIYQFLFLRPVTTQLVLRIYRMEDKLCINVSDKELFELELRVTYASKLEESIRNVDID</sequence>
<reference evidence="1" key="1">
    <citation type="submission" date="2020-08" db="EMBL/GenBank/DDBJ databases">
        <title>Genome public.</title>
        <authorList>
            <person name="Liu C."/>
            <person name="Sun Q."/>
        </authorList>
    </citation>
    <scope>NUCLEOTIDE SEQUENCE</scope>
    <source>
        <strain evidence="1">NSJ-12</strain>
    </source>
</reference>
<comment type="caution">
    <text evidence="1">The sequence shown here is derived from an EMBL/GenBank/DDBJ whole genome shotgun (WGS) entry which is preliminary data.</text>
</comment>
<evidence type="ECO:0000313" key="1">
    <source>
        <dbReference type="EMBL" id="MBC8579700.1"/>
    </source>
</evidence>
<dbReference type="AlphaFoldDB" id="A0A926EIM2"/>
<gene>
    <name evidence="1" type="ORF">H8718_09170</name>
</gene>
<evidence type="ECO:0000313" key="2">
    <source>
        <dbReference type="Proteomes" id="UP000655830"/>
    </source>
</evidence>
<name>A0A926EIM2_9FIRM</name>
<accession>A0A926EIM2</accession>
<proteinExistence type="predicted"/>
<protein>
    <submittedName>
        <fullName evidence="1">Uncharacterized protein</fullName>
    </submittedName>
</protein>
<organism evidence="1 2">
    <name type="scientific">Zhenhengia yiwuensis</name>
    <dbReference type="NCBI Taxonomy" id="2763666"/>
    <lineage>
        <taxon>Bacteria</taxon>
        <taxon>Bacillati</taxon>
        <taxon>Bacillota</taxon>
        <taxon>Clostridia</taxon>
        <taxon>Lachnospirales</taxon>
        <taxon>Lachnospiraceae</taxon>
        <taxon>Zhenhengia</taxon>
    </lineage>
</organism>
<dbReference type="EMBL" id="JACRSY010000012">
    <property type="protein sequence ID" value="MBC8579700.1"/>
    <property type="molecule type" value="Genomic_DNA"/>
</dbReference>
<dbReference type="RefSeq" id="WP_249332654.1">
    <property type="nucleotide sequence ID" value="NZ_JACRSY010000012.1"/>
</dbReference>